<dbReference type="EMBL" id="BARW01028293">
    <property type="protein sequence ID" value="GAJ11334.1"/>
    <property type="molecule type" value="Genomic_DNA"/>
</dbReference>
<protein>
    <submittedName>
        <fullName evidence="1">Uncharacterized protein</fullName>
    </submittedName>
</protein>
<dbReference type="AlphaFoldDB" id="X1U1E1"/>
<proteinExistence type="predicted"/>
<reference evidence="1" key="1">
    <citation type="journal article" date="2014" name="Front. Microbiol.">
        <title>High frequency of phylogenetically diverse reductive dehalogenase-homologous genes in deep subseafloor sedimentary metagenomes.</title>
        <authorList>
            <person name="Kawai M."/>
            <person name="Futagami T."/>
            <person name="Toyoda A."/>
            <person name="Takaki Y."/>
            <person name="Nishi S."/>
            <person name="Hori S."/>
            <person name="Arai W."/>
            <person name="Tsubouchi T."/>
            <person name="Morono Y."/>
            <person name="Uchiyama I."/>
            <person name="Ito T."/>
            <person name="Fujiyama A."/>
            <person name="Inagaki F."/>
            <person name="Takami H."/>
        </authorList>
    </citation>
    <scope>NUCLEOTIDE SEQUENCE</scope>
    <source>
        <strain evidence="1">Expedition CK06-06</strain>
    </source>
</reference>
<comment type="caution">
    <text evidence="1">The sequence shown here is derived from an EMBL/GenBank/DDBJ whole genome shotgun (WGS) entry which is preliminary data.</text>
</comment>
<evidence type="ECO:0000313" key="1">
    <source>
        <dbReference type="EMBL" id="GAJ11334.1"/>
    </source>
</evidence>
<sequence>MAELNEIKFLGRITKLHTASVRVIIYHYIENDRYRLKLTNREVSLKIAKQSYMAALGGLEERRLVITVRDGKIVLIEPDPGYKPIPRYDVKRNHFLNIISKNENIDEIVQSLKMLPYRKKMYGTTHYDAKTLVEEWVNVEKRDCGCCSRLDLHKRAQETLLGWWMLFKSNLSLEENFRTTLTEEDVLKVT</sequence>
<feature type="non-terminal residue" evidence="1">
    <location>
        <position position="190"/>
    </location>
</feature>
<accession>X1U1E1</accession>
<name>X1U1E1_9ZZZZ</name>
<organism evidence="1">
    <name type="scientific">marine sediment metagenome</name>
    <dbReference type="NCBI Taxonomy" id="412755"/>
    <lineage>
        <taxon>unclassified sequences</taxon>
        <taxon>metagenomes</taxon>
        <taxon>ecological metagenomes</taxon>
    </lineage>
</organism>
<gene>
    <name evidence="1" type="ORF">S12H4_45707</name>
</gene>